<gene>
    <name evidence="1" type="ORF">Ec32</name>
</gene>
<reference evidence="1 2" key="1">
    <citation type="submission" date="2017-12" db="EMBL/GenBank/DDBJ databases">
        <title>Genomic analysis of a novel phage Ec_L1 lytic to Enterobacter cloacae.</title>
        <authorList>
            <person name="Li Z."/>
            <person name="Ren H."/>
            <person name="Xu Y."/>
        </authorList>
    </citation>
    <scope>NUCLEOTIDE SEQUENCE [LARGE SCALE GENOMIC DNA]</scope>
</reference>
<accession>A0A2P0W9W2</accession>
<evidence type="ECO:0000313" key="1">
    <source>
        <dbReference type="EMBL" id="AUV57146.1"/>
    </source>
</evidence>
<keyword evidence="2" id="KW-1185">Reference proteome</keyword>
<protein>
    <submittedName>
        <fullName evidence="1">Uncharacterized protein</fullName>
    </submittedName>
</protein>
<name>A0A2P0W9W2_9CAUD</name>
<evidence type="ECO:0000313" key="2">
    <source>
        <dbReference type="Proteomes" id="UP000241856"/>
    </source>
</evidence>
<dbReference type="Proteomes" id="UP000241856">
    <property type="component" value="Segment"/>
</dbReference>
<dbReference type="EMBL" id="MG732930">
    <property type="protein sequence ID" value="AUV57146.1"/>
    <property type="molecule type" value="Genomic_DNA"/>
</dbReference>
<organism evidence="1 2">
    <name type="scientific">Enterobacter phage Ec_L1</name>
    <dbReference type="NCBI Taxonomy" id="2070180"/>
    <lineage>
        <taxon>Viruses</taxon>
        <taxon>Duplodnaviria</taxon>
        <taxon>Heunggongvirae</taxon>
        <taxon>Uroviricota</taxon>
        <taxon>Caudoviricetes</taxon>
        <taxon>Drexlerviridae</taxon>
        <taxon>Eclunavirus</taxon>
        <taxon>Eclunavirus EcL1</taxon>
    </lineage>
</organism>
<sequence>MKAPNIAHAAAYAEYACQTFTMKHAKNYLRDCGLDLAPFEVALKARRKEVFLDEMYSIQANERWSKK</sequence>
<proteinExistence type="predicted"/>